<accession>A0A926D751</accession>
<keyword evidence="3 4" id="KW-0479">Metal-binding</keyword>
<dbReference type="NCBIfam" id="TIGR00486">
    <property type="entry name" value="YbgI_SA1388"/>
    <property type="match status" value="1"/>
</dbReference>
<dbReference type="AlphaFoldDB" id="A0A926D751"/>
<evidence type="ECO:0000256" key="4">
    <source>
        <dbReference type="PIRSR" id="PIRSR602678-1"/>
    </source>
</evidence>
<dbReference type="GO" id="GO:0005737">
    <property type="term" value="C:cytoplasm"/>
    <property type="evidence" value="ECO:0007669"/>
    <property type="project" value="TreeGrafter"/>
</dbReference>
<feature type="binding site" evidence="4">
    <location>
        <position position="65"/>
    </location>
    <ligand>
        <name>a divalent metal cation</name>
        <dbReference type="ChEBI" id="CHEBI:60240"/>
        <label>1</label>
    </ligand>
</feature>
<proteinExistence type="inferred from homology"/>
<dbReference type="EMBL" id="JACRSN010000008">
    <property type="protein sequence ID" value="MBC8533650.1"/>
    <property type="molecule type" value="Genomic_DNA"/>
</dbReference>
<dbReference type="InterPro" id="IPR002678">
    <property type="entry name" value="DUF34/NIF3"/>
</dbReference>
<protein>
    <recommendedName>
        <fullName evidence="2">GTP cyclohydrolase 1 type 2 homolog</fullName>
    </recommendedName>
</protein>
<dbReference type="RefSeq" id="WP_249319235.1">
    <property type="nucleotide sequence ID" value="NZ_JACRSN010000008.1"/>
</dbReference>
<keyword evidence="6" id="KW-1185">Reference proteome</keyword>
<reference evidence="5" key="1">
    <citation type="submission" date="2020-08" db="EMBL/GenBank/DDBJ databases">
        <title>Genome public.</title>
        <authorList>
            <person name="Liu C."/>
            <person name="Sun Q."/>
        </authorList>
    </citation>
    <scope>NUCLEOTIDE SEQUENCE</scope>
    <source>
        <strain evidence="5">NSJ-40</strain>
    </source>
</reference>
<comment type="similarity">
    <text evidence="1">Belongs to the GTP cyclohydrolase I type 2/NIF3 family.</text>
</comment>
<dbReference type="Proteomes" id="UP000651482">
    <property type="component" value="Unassembled WGS sequence"/>
</dbReference>
<evidence type="ECO:0000256" key="1">
    <source>
        <dbReference type="ARBA" id="ARBA00006964"/>
    </source>
</evidence>
<gene>
    <name evidence="5" type="ORF">IAG03_06455</name>
</gene>
<feature type="binding site" evidence="4">
    <location>
        <position position="219"/>
    </location>
    <ligand>
        <name>a divalent metal cation</name>
        <dbReference type="ChEBI" id="CHEBI:60240"/>
        <label>1</label>
    </ligand>
</feature>
<feature type="binding site" evidence="4">
    <location>
        <position position="66"/>
    </location>
    <ligand>
        <name>a divalent metal cation</name>
        <dbReference type="ChEBI" id="CHEBI:60240"/>
        <label>1</label>
    </ligand>
</feature>
<feature type="binding site" evidence="4">
    <location>
        <position position="100"/>
    </location>
    <ligand>
        <name>a divalent metal cation</name>
        <dbReference type="ChEBI" id="CHEBI:60240"/>
        <label>1</label>
    </ligand>
</feature>
<comment type="caution">
    <text evidence="5">The sequence shown here is derived from an EMBL/GenBank/DDBJ whole genome shotgun (WGS) entry which is preliminary data.</text>
</comment>
<dbReference type="SUPFAM" id="SSF102705">
    <property type="entry name" value="NIF3 (NGG1p interacting factor 3)-like"/>
    <property type="match status" value="1"/>
</dbReference>
<name>A0A926D751_9FIRM</name>
<sequence length="258" mass="27064">MTTAGAIYDWIDKIAPFSTAMGFDNAGFLVGDRSAPVRRVLLALDITAEVAEEAARDGAQLVVSHHPVIFTPLRTLSAESPVYRLAGAGIAAICAHTNLDMAAWGVNTCLAGRIGLQDVHGMDSDPASGASPWFLGELPEPLMPQDFAKQVGTRLGCGGLRYVPGHRPVRTVGLCSGSGAEFLSAAQAAGADAFVTADTRHHQLLEAQAAGITLVDAGHFATEDVVIEPLCEKLAAAFPSVAFQKSTVHRDPASYLLF</sequence>
<dbReference type="FunFam" id="3.40.1390.30:FF:000001">
    <property type="entry name" value="GTP cyclohydrolase 1 type 2"/>
    <property type="match status" value="1"/>
</dbReference>
<dbReference type="PANTHER" id="PTHR13799:SF14">
    <property type="entry name" value="GTP CYCLOHYDROLASE 1 TYPE 2 HOMOLOG"/>
    <property type="match status" value="1"/>
</dbReference>
<organism evidence="5 6">
    <name type="scientific">Yeguia hominis</name>
    <dbReference type="NCBI Taxonomy" id="2763662"/>
    <lineage>
        <taxon>Bacteria</taxon>
        <taxon>Bacillati</taxon>
        <taxon>Bacillota</taxon>
        <taxon>Clostridia</taxon>
        <taxon>Eubacteriales</taxon>
        <taxon>Yeguiaceae</taxon>
        <taxon>Yeguia</taxon>
    </lineage>
</organism>
<feature type="binding site" evidence="4">
    <location>
        <position position="223"/>
    </location>
    <ligand>
        <name>a divalent metal cation</name>
        <dbReference type="ChEBI" id="CHEBI:60240"/>
        <label>1</label>
    </ligand>
</feature>
<evidence type="ECO:0000313" key="5">
    <source>
        <dbReference type="EMBL" id="MBC8533650.1"/>
    </source>
</evidence>
<dbReference type="Gene3D" id="3.40.1390.30">
    <property type="entry name" value="NIF3 (NGG1p interacting factor 3)-like"/>
    <property type="match status" value="2"/>
</dbReference>
<dbReference type="Pfam" id="PF01784">
    <property type="entry name" value="DUF34_NIF3"/>
    <property type="match status" value="1"/>
</dbReference>
<dbReference type="PANTHER" id="PTHR13799">
    <property type="entry name" value="NGG1 INTERACTING FACTOR 3"/>
    <property type="match status" value="1"/>
</dbReference>
<dbReference type="GO" id="GO:0046872">
    <property type="term" value="F:metal ion binding"/>
    <property type="evidence" value="ECO:0007669"/>
    <property type="project" value="UniProtKB-KW"/>
</dbReference>
<evidence type="ECO:0000313" key="6">
    <source>
        <dbReference type="Proteomes" id="UP000651482"/>
    </source>
</evidence>
<evidence type="ECO:0000256" key="2">
    <source>
        <dbReference type="ARBA" id="ARBA00022112"/>
    </source>
</evidence>
<evidence type="ECO:0000256" key="3">
    <source>
        <dbReference type="ARBA" id="ARBA00022723"/>
    </source>
</evidence>
<dbReference type="InterPro" id="IPR036069">
    <property type="entry name" value="DUF34/NIF3_sf"/>
</dbReference>